<dbReference type="AlphaFoldDB" id="A0A5S6QUY1"/>
<dbReference type="WBParaSite" id="TMUE_3000010933.1">
    <property type="protein sequence ID" value="TMUE_3000010933.1"/>
    <property type="gene ID" value="WBGene00285135"/>
</dbReference>
<feature type="transmembrane region" description="Helical" evidence="1">
    <location>
        <begin position="159"/>
        <end position="179"/>
    </location>
</feature>
<keyword evidence="3" id="KW-1185">Reference proteome</keyword>
<keyword evidence="1" id="KW-1133">Transmembrane helix</keyword>
<feature type="chain" id="PRO_5024407344" evidence="2">
    <location>
        <begin position="23"/>
        <end position="180"/>
    </location>
</feature>
<evidence type="ECO:0000313" key="3">
    <source>
        <dbReference type="Proteomes" id="UP000046395"/>
    </source>
</evidence>
<evidence type="ECO:0000256" key="2">
    <source>
        <dbReference type="SAM" id="SignalP"/>
    </source>
</evidence>
<dbReference type="Proteomes" id="UP000046395">
    <property type="component" value="Unassembled WGS sequence"/>
</dbReference>
<reference evidence="4" key="1">
    <citation type="submission" date="2019-12" db="UniProtKB">
        <authorList>
            <consortium name="WormBaseParasite"/>
        </authorList>
    </citation>
    <scope>IDENTIFICATION</scope>
</reference>
<evidence type="ECO:0000313" key="4">
    <source>
        <dbReference type="WBParaSite" id="TMUE_3000010933.1"/>
    </source>
</evidence>
<organism evidence="3 4">
    <name type="scientific">Trichuris muris</name>
    <name type="common">Mouse whipworm</name>
    <dbReference type="NCBI Taxonomy" id="70415"/>
    <lineage>
        <taxon>Eukaryota</taxon>
        <taxon>Metazoa</taxon>
        <taxon>Ecdysozoa</taxon>
        <taxon>Nematoda</taxon>
        <taxon>Enoplea</taxon>
        <taxon>Dorylaimia</taxon>
        <taxon>Trichinellida</taxon>
        <taxon>Trichuridae</taxon>
        <taxon>Trichuris</taxon>
    </lineage>
</organism>
<sequence>MQQLVVLSLLSLLLSCFPLVSSIECLICRRTETSLVPGSMANSVFVVDSDQDDCEVDPVHCSDEEQFCLAAWVELAPGHHWVQKGCISAPAEGNGIGCTLEPLRLKPSNPLLADFKINNDASMVVCICNNGDFCNSGSVRRTYEHLTLVMDNSSARYSWSHFWALSLVIWIALSTWRLIG</sequence>
<keyword evidence="2" id="KW-0732">Signal</keyword>
<protein>
    <submittedName>
        <fullName evidence="4">UPAR/Ly6 domain-containing protein</fullName>
    </submittedName>
</protein>
<proteinExistence type="predicted"/>
<keyword evidence="1" id="KW-0472">Membrane</keyword>
<name>A0A5S6QUY1_TRIMR</name>
<keyword evidence="1" id="KW-0812">Transmembrane</keyword>
<accession>A0A5S6QUY1</accession>
<feature type="signal peptide" evidence="2">
    <location>
        <begin position="1"/>
        <end position="22"/>
    </location>
</feature>
<evidence type="ECO:0000256" key="1">
    <source>
        <dbReference type="SAM" id="Phobius"/>
    </source>
</evidence>